<dbReference type="STRING" id="35608.A0A2U1QNK5"/>
<accession>A0A2U1QNK5</accession>
<dbReference type="AlphaFoldDB" id="A0A2U1QNK5"/>
<proteinExistence type="predicted"/>
<keyword evidence="2" id="KW-1185">Reference proteome</keyword>
<comment type="caution">
    <text evidence="1">The sequence shown here is derived from an EMBL/GenBank/DDBJ whole genome shotgun (WGS) entry which is preliminary data.</text>
</comment>
<dbReference type="Proteomes" id="UP000245207">
    <property type="component" value="Unassembled WGS sequence"/>
</dbReference>
<dbReference type="EMBL" id="PKPP01000013">
    <property type="protein sequence ID" value="PWA99586.1"/>
    <property type="molecule type" value="Genomic_DNA"/>
</dbReference>
<evidence type="ECO:0000313" key="2">
    <source>
        <dbReference type="Proteomes" id="UP000245207"/>
    </source>
</evidence>
<reference evidence="1 2" key="1">
    <citation type="journal article" date="2018" name="Mol. Plant">
        <title>The genome of Artemisia annua provides insight into the evolution of Asteraceae family and artemisinin biosynthesis.</title>
        <authorList>
            <person name="Shen Q."/>
            <person name="Zhang L."/>
            <person name="Liao Z."/>
            <person name="Wang S."/>
            <person name="Yan T."/>
            <person name="Shi P."/>
            <person name="Liu M."/>
            <person name="Fu X."/>
            <person name="Pan Q."/>
            <person name="Wang Y."/>
            <person name="Lv Z."/>
            <person name="Lu X."/>
            <person name="Zhang F."/>
            <person name="Jiang W."/>
            <person name="Ma Y."/>
            <person name="Chen M."/>
            <person name="Hao X."/>
            <person name="Li L."/>
            <person name="Tang Y."/>
            <person name="Lv G."/>
            <person name="Zhou Y."/>
            <person name="Sun X."/>
            <person name="Brodelius P.E."/>
            <person name="Rose J.K.C."/>
            <person name="Tang K."/>
        </authorList>
    </citation>
    <scope>NUCLEOTIDE SEQUENCE [LARGE SCALE GENOMIC DNA]</scope>
    <source>
        <strain evidence="2">cv. Huhao1</strain>
        <tissue evidence="1">Leaf</tissue>
    </source>
</reference>
<gene>
    <name evidence="1" type="ORF">CTI12_AA005740</name>
</gene>
<sequence>MVEPLGGCGKKVMMWWLRSEARAYSKFPVGLVFIVELIFKIAKFANEGDRYVDGAVLAATSIIYVAEISQDWFVLMEFMYIAGGTANKDPFLDFKHNHGKFMYICWRTNFRSDLTPTLVFLYDRESCSWWCRCHIWNAYCFYNYHNAYDHI</sequence>
<keyword evidence="1" id="KW-0808">Transferase</keyword>
<evidence type="ECO:0000313" key="1">
    <source>
        <dbReference type="EMBL" id="PWA99586.1"/>
    </source>
</evidence>
<dbReference type="GO" id="GO:0016740">
    <property type="term" value="F:transferase activity"/>
    <property type="evidence" value="ECO:0007669"/>
    <property type="project" value="UniProtKB-KW"/>
</dbReference>
<protein>
    <submittedName>
        <fullName evidence="1">Glycosyl transferase, family 43</fullName>
    </submittedName>
</protein>
<organism evidence="1 2">
    <name type="scientific">Artemisia annua</name>
    <name type="common">Sweet wormwood</name>
    <dbReference type="NCBI Taxonomy" id="35608"/>
    <lineage>
        <taxon>Eukaryota</taxon>
        <taxon>Viridiplantae</taxon>
        <taxon>Streptophyta</taxon>
        <taxon>Embryophyta</taxon>
        <taxon>Tracheophyta</taxon>
        <taxon>Spermatophyta</taxon>
        <taxon>Magnoliopsida</taxon>
        <taxon>eudicotyledons</taxon>
        <taxon>Gunneridae</taxon>
        <taxon>Pentapetalae</taxon>
        <taxon>asterids</taxon>
        <taxon>campanulids</taxon>
        <taxon>Asterales</taxon>
        <taxon>Asteraceae</taxon>
        <taxon>Asteroideae</taxon>
        <taxon>Anthemideae</taxon>
        <taxon>Artemisiinae</taxon>
        <taxon>Artemisia</taxon>
    </lineage>
</organism>
<name>A0A2U1QNK5_ARTAN</name>